<comment type="caution">
    <text evidence="1">The sequence shown here is derived from an EMBL/GenBank/DDBJ whole genome shotgun (WGS) entry which is preliminary data.</text>
</comment>
<name>A0AAE1AET5_9GAST</name>
<evidence type="ECO:0000313" key="2">
    <source>
        <dbReference type="Proteomes" id="UP001283361"/>
    </source>
</evidence>
<dbReference type="EMBL" id="JAWDGP010001977">
    <property type="protein sequence ID" value="KAK3786322.1"/>
    <property type="molecule type" value="Genomic_DNA"/>
</dbReference>
<evidence type="ECO:0000313" key="1">
    <source>
        <dbReference type="EMBL" id="KAK3786322.1"/>
    </source>
</evidence>
<proteinExistence type="predicted"/>
<dbReference type="Proteomes" id="UP001283361">
    <property type="component" value="Unassembled WGS sequence"/>
</dbReference>
<reference evidence="1" key="1">
    <citation type="journal article" date="2023" name="G3 (Bethesda)">
        <title>A reference genome for the long-term kleptoplast-retaining sea slug Elysia crispata morphotype clarki.</title>
        <authorList>
            <person name="Eastman K.E."/>
            <person name="Pendleton A.L."/>
            <person name="Shaikh M.A."/>
            <person name="Suttiyut T."/>
            <person name="Ogas R."/>
            <person name="Tomko P."/>
            <person name="Gavelis G."/>
            <person name="Widhalm J.R."/>
            <person name="Wisecaver J.H."/>
        </authorList>
    </citation>
    <scope>NUCLEOTIDE SEQUENCE</scope>
    <source>
        <strain evidence="1">ECLA1</strain>
    </source>
</reference>
<keyword evidence="2" id="KW-1185">Reference proteome</keyword>
<accession>A0AAE1AET5</accession>
<dbReference type="AlphaFoldDB" id="A0AAE1AET5"/>
<protein>
    <submittedName>
        <fullName evidence="1">Uncharacterized protein</fullName>
    </submittedName>
</protein>
<organism evidence="1 2">
    <name type="scientific">Elysia crispata</name>
    <name type="common">lettuce slug</name>
    <dbReference type="NCBI Taxonomy" id="231223"/>
    <lineage>
        <taxon>Eukaryota</taxon>
        <taxon>Metazoa</taxon>
        <taxon>Spiralia</taxon>
        <taxon>Lophotrochozoa</taxon>
        <taxon>Mollusca</taxon>
        <taxon>Gastropoda</taxon>
        <taxon>Heterobranchia</taxon>
        <taxon>Euthyneura</taxon>
        <taxon>Panpulmonata</taxon>
        <taxon>Sacoglossa</taxon>
        <taxon>Placobranchoidea</taxon>
        <taxon>Plakobranchidae</taxon>
        <taxon>Elysia</taxon>
    </lineage>
</organism>
<gene>
    <name evidence="1" type="ORF">RRG08_057699</name>
</gene>
<sequence length="162" mass="17826">MSTLTDIIRSIPDQLELFVPDDQSTRQGYRVRGVESHFRSSALGFKGAVQSPEHGLRSCGLLLPVCAVVIFDCSSRADLIAVVMLCESECLILAHSPSSSCCESECLILAHSPSSSCCESECLILAHSPSRQADFDKGSIQRSIDEKMPNRRQPCEHRIRTM</sequence>